<organism evidence="1">
    <name type="scientific">Opuntia streptacantha</name>
    <name type="common">Prickly pear cactus</name>
    <name type="synonym">Opuntia cardona</name>
    <dbReference type="NCBI Taxonomy" id="393608"/>
    <lineage>
        <taxon>Eukaryota</taxon>
        <taxon>Viridiplantae</taxon>
        <taxon>Streptophyta</taxon>
        <taxon>Embryophyta</taxon>
        <taxon>Tracheophyta</taxon>
        <taxon>Spermatophyta</taxon>
        <taxon>Magnoliopsida</taxon>
        <taxon>eudicotyledons</taxon>
        <taxon>Gunneridae</taxon>
        <taxon>Pentapetalae</taxon>
        <taxon>Caryophyllales</taxon>
        <taxon>Cactineae</taxon>
        <taxon>Cactaceae</taxon>
        <taxon>Opuntioideae</taxon>
        <taxon>Opuntia</taxon>
    </lineage>
</organism>
<dbReference type="EMBL" id="GISG01247849">
    <property type="protein sequence ID" value="MBA4670520.1"/>
    <property type="molecule type" value="Transcribed_RNA"/>
</dbReference>
<dbReference type="AlphaFoldDB" id="A0A7C9EKR2"/>
<name>A0A7C9EKR2_OPUST</name>
<evidence type="ECO:0000313" key="1">
    <source>
        <dbReference type="EMBL" id="MBA4670520.1"/>
    </source>
</evidence>
<sequence>MTNWLNIAGSCRTDECGLEHGRLNGVSFVGAPGLTPEAHELFSIRSDRQVYLLRTLTKLNKVQTLVSRIRKHICLTRQRIACAEIKLASIYSAHIKFPAASFQEVSVTIPQYFQF</sequence>
<proteinExistence type="predicted"/>
<reference evidence="1" key="2">
    <citation type="submission" date="2020-07" db="EMBL/GenBank/DDBJ databases">
        <authorList>
            <person name="Vera ALvarez R."/>
            <person name="Arias-Moreno D.M."/>
            <person name="Jimenez-Jacinto V."/>
            <person name="Jimenez-Bremont J.F."/>
            <person name="Swaminathan K."/>
            <person name="Moose S.P."/>
            <person name="Guerrero-Gonzalez M.L."/>
            <person name="Marino-Ramirez L."/>
            <person name="Landsman D."/>
            <person name="Rodriguez-Kessler M."/>
            <person name="Delgado-Sanchez P."/>
        </authorList>
    </citation>
    <scope>NUCLEOTIDE SEQUENCE</scope>
    <source>
        <tissue evidence="1">Cladode</tissue>
    </source>
</reference>
<reference evidence="1" key="1">
    <citation type="journal article" date="2013" name="J. Plant Res.">
        <title>Effect of fungi and light on seed germination of three Opuntia species from semiarid lands of central Mexico.</title>
        <authorList>
            <person name="Delgado-Sanchez P."/>
            <person name="Jimenez-Bremont J.F."/>
            <person name="Guerrero-Gonzalez Mde L."/>
            <person name="Flores J."/>
        </authorList>
    </citation>
    <scope>NUCLEOTIDE SEQUENCE</scope>
    <source>
        <tissue evidence="1">Cladode</tissue>
    </source>
</reference>
<protein>
    <submittedName>
        <fullName evidence="1">Uncharacterized protein</fullName>
    </submittedName>
</protein>
<accession>A0A7C9EKR2</accession>